<protein>
    <submittedName>
        <fullName evidence="8">Protein kinase domain-containing protein</fullName>
    </submittedName>
</protein>
<accession>A0A1I8FFK8</accession>
<dbReference type="InterPro" id="IPR050494">
    <property type="entry name" value="Ser_Thr_dual-spec_kinase"/>
</dbReference>
<dbReference type="Gene3D" id="1.10.510.10">
    <property type="entry name" value="Transferase(Phosphotransferase) domain 1"/>
    <property type="match status" value="1"/>
</dbReference>
<dbReference type="PANTHER" id="PTHR24058">
    <property type="entry name" value="DUAL SPECIFICITY PROTEIN KINASE"/>
    <property type="match status" value="1"/>
</dbReference>
<evidence type="ECO:0000256" key="2">
    <source>
        <dbReference type="ARBA" id="ARBA00022679"/>
    </source>
</evidence>
<dbReference type="GO" id="GO:0005634">
    <property type="term" value="C:nucleus"/>
    <property type="evidence" value="ECO:0007669"/>
    <property type="project" value="TreeGrafter"/>
</dbReference>
<dbReference type="PROSITE" id="PS50011">
    <property type="entry name" value="PROTEIN_KINASE_DOM"/>
    <property type="match status" value="1"/>
</dbReference>
<dbReference type="InterPro" id="IPR011009">
    <property type="entry name" value="Kinase-like_dom_sf"/>
</dbReference>
<dbReference type="Pfam" id="PF00069">
    <property type="entry name" value="Pkinase"/>
    <property type="match status" value="1"/>
</dbReference>
<keyword evidence="5" id="KW-0067">ATP-binding</keyword>
<proteinExistence type="predicted"/>
<evidence type="ECO:0000259" key="6">
    <source>
        <dbReference type="PROSITE" id="PS50011"/>
    </source>
</evidence>
<evidence type="ECO:0000256" key="3">
    <source>
        <dbReference type="ARBA" id="ARBA00022741"/>
    </source>
</evidence>
<name>A0A1I8FFK8_9PLAT</name>
<evidence type="ECO:0000256" key="4">
    <source>
        <dbReference type="ARBA" id="ARBA00022777"/>
    </source>
</evidence>
<dbReference type="SMART" id="SM00220">
    <property type="entry name" value="S_TKc"/>
    <property type="match status" value="1"/>
</dbReference>
<keyword evidence="1" id="KW-0723">Serine/threonine-protein kinase</keyword>
<keyword evidence="2" id="KW-0808">Transferase</keyword>
<sequence>MLAILYERWSALCIDRTCAWHLNCLDQNLYDYLKAQKFRPLMLKEIRPIAQQPENIMLVHPGEDSWRRYRVKVIDFGSACYTHKAVTSTYLQSRYYRAPEFCGPAFNESIDMWSLGCVLAELYMAGLLYPGSSEYDQLRLHSETQGYPTRGPASKWPQGLPAFFNRHPYSYAYQLKPA</sequence>
<dbReference type="PANTHER" id="PTHR24058:SF17">
    <property type="entry name" value="HOMEODOMAIN INTERACTING PROTEIN KINASE, ISOFORM D"/>
    <property type="match status" value="1"/>
</dbReference>
<dbReference type="WBParaSite" id="maker-unitig_32982-snap-gene-0.1-mRNA-1">
    <property type="protein sequence ID" value="maker-unitig_32982-snap-gene-0.1-mRNA-1"/>
    <property type="gene ID" value="maker-unitig_32982-snap-gene-0.1"/>
</dbReference>
<dbReference type="GO" id="GO:0005524">
    <property type="term" value="F:ATP binding"/>
    <property type="evidence" value="ECO:0007669"/>
    <property type="project" value="UniProtKB-KW"/>
</dbReference>
<dbReference type="SUPFAM" id="SSF56112">
    <property type="entry name" value="Protein kinase-like (PK-like)"/>
    <property type="match status" value="1"/>
</dbReference>
<dbReference type="GO" id="GO:0004713">
    <property type="term" value="F:protein tyrosine kinase activity"/>
    <property type="evidence" value="ECO:0007669"/>
    <property type="project" value="TreeGrafter"/>
</dbReference>
<keyword evidence="7" id="KW-1185">Reference proteome</keyword>
<evidence type="ECO:0000256" key="5">
    <source>
        <dbReference type="ARBA" id="ARBA00022840"/>
    </source>
</evidence>
<evidence type="ECO:0000256" key="1">
    <source>
        <dbReference type="ARBA" id="ARBA00022527"/>
    </source>
</evidence>
<dbReference type="GO" id="GO:0005737">
    <property type="term" value="C:cytoplasm"/>
    <property type="evidence" value="ECO:0007669"/>
    <property type="project" value="TreeGrafter"/>
</dbReference>
<keyword evidence="4" id="KW-0418">Kinase</keyword>
<dbReference type="GO" id="GO:0004674">
    <property type="term" value="F:protein serine/threonine kinase activity"/>
    <property type="evidence" value="ECO:0007669"/>
    <property type="project" value="UniProtKB-KW"/>
</dbReference>
<dbReference type="AlphaFoldDB" id="A0A1I8FFK8"/>
<dbReference type="InterPro" id="IPR000719">
    <property type="entry name" value="Prot_kinase_dom"/>
</dbReference>
<reference evidence="8" key="1">
    <citation type="submission" date="2016-11" db="UniProtKB">
        <authorList>
            <consortium name="WormBaseParasite"/>
        </authorList>
    </citation>
    <scope>IDENTIFICATION</scope>
</reference>
<dbReference type="Proteomes" id="UP000095280">
    <property type="component" value="Unplaced"/>
</dbReference>
<keyword evidence="3" id="KW-0547">Nucleotide-binding</keyword>
<evidence type="ECO:0000313" key="8">
    <source>
        <dbReference type="WBParaSite" id="maker-unitig_32982-snap-gene-0.1-mRNA-1"/>
    </source>
</evidence>
<feature type="domain" description="Protein kinase" evidence="6">
    <location>
        <begin position="1"/>
        <end position="178"/>
    </location>
</feature>
<evidence type="ECO:0000313" key="7">
    <source>
        <dbReference type="Proteomes" id="UP000095280"/>
    </source>
</evidence>
<organism evidence="7 8">
    <name type="scientific">Macrostomum lignano</name>
    <dbReference type="NCBI Taxonomy" id="282301"/>
    <lineage>
        <taxon>Eukaryota</taxon>
        <taxon>Metazoa</taxon>
        <taxon>Spiralia</taxon>
        <taxon>Lophotrochozoa</taxon>
        <taxon>Platyhelminthes</taxon>
        <taxon>Rhabditophora</taxon>
        <taxon>Macrostomorpha</taxon>
        <taxon>Macrostomida</taxon>
        <taxon>Macrostomidae</taxon>
        <taxon>Macrostomum</taxon>
    </lineage>
</organism>